<keyword evidence="5 6" id="KW-0472">Membrane</keyword>
<dbReference type="SUPFAM" id="SSF103473">
    <property type="entry name" value="MFS general substrate transporter"/>
    <property type="match status" value="1"/>
</dbReference>
<feature type="transmembrane region" description="Helical" evidence="6">
    <location>
        <begin position="284"/>
        <end position="302"/>
    </location>
</feature>
<evidence type="ECO:0000256" key="3">
    <source>
        <dbReference type="ARBA" id="ARBA00022692"/>
    </source>
</evidence>
<dbReference type="InterPro" id="IPR036259">
    <property type="entry name" value="MFS_trans_sf"/>
</dbReference>
<dbReference type="PROSITE" id="PS50850">
    <property type="entry name" value="MFS"/>
    <property type="match status" value="1"/>
</dbReference>
<feature type="transmembrane region" description="Helical" evidence="6">
    <location>
        <begin position="374"/>
        <end position="395"/>
    </location>
</feature>
<evidence type="ECO:0000259" key="7">
    <source>
        <dbReference type="PROSITE" id="PS50850"/>
    </source>
</evidence>
<dbReference type="Gene3D" id="1.20.1250.20">
    <property type="entry name" value="MFS general substrate transporter like domains"/>
    <property type="match status" value="1"/>
</dbReference>
<dbReference type="CDD" id="cd06173">
    <property type="entry name" value="MFS_MefA_like"/>
    <property type="match status" value="1"/>
</dbReference>
<dbReference type="InterPro" id="IPR011701">
    <property type="entry name" value="MFS"/>
</dbReference>
<evidence type="ECO:0000313" key="8">
    <source>
        <dbReference type="EMBL" id="AXN76450.1"/>
    </source>
</evidence>
<feature type="transmembrane region" description="Helical" evidence="6">
    <location>
        <begin position="346"/>
        <end position="368"/>
    </location>
</feature>
<reference evidence="8" key="1">
    <citation type="submission" date="2018-10" db="EMBL/GenBank/DDBJ databases">
        <title>Proteus mirabilis strain HFK418 plasmid pHFK418-NDM, complete sequence.</title>
        <authorList>
            <person name="Dong D."/>
            <person name="Jia N."/>
            <person name="Zhang H."/>
            <person name="Zhao H."/>
            <person name="Liu Z."/>
            <person name="Zhu Y."/>
        </authorList>
    </citation>
    <scope>NUCLEOTIDE SEQUENCE</scope>
    <source>
        <strain evidence="8">HFK418</strain>
        <plasmid evidence="8">pHFK418-NDM</plasmid>
    </source>
</reference>
<comment type="subcellular location">
    <subcellularLocation>
        <location evidence="1">Cell membrane</location>
        <topology evidence="1">Multi-pass membrane protein</topology>
    </subcellularLocation>
</comment>
<dbReference type="InterPro" id="IPR020846">
    <property type="entry name" value="MFS_dom"/>
</dbReference>
<evidence type="ECO:0000256" key="4">
    <source>
        <dbReference type="ARBA" id="ARBA00022989"/>
    </source>
</evidence>
<feature type="transmembrane region" description="Helical" evidence="6">
    <location>
        <begin position="256"/>
        <end position="277"/>
    </location>
</feature>
<dbReference type="EMBL" id="MH491967">
    <property type="protein sequence ID" value="AXN76450.1"/>
    <property type="molecule type" value="Genomic_DNA"/>
</dbReference>
<keyword evidence="4 6" id="KW-1133">Transmembrane helix</keyword>
<evidence type="ECO:0000256" key="5">
    <source>
        <dbReference type="ARBA" id="ARBA00023136"/>
    </source>
</evidence>
<feature type="transmembrane region" description="Helical" evidence="6">
    <location>
        <begin position="170"/>
        <end position="189"/>
    </location>
</feature>
<proteinExistence type="predicted"/>
<keyword evidence="2" id="KW-1003">Cell membrane</keyword>
<feature type="transmembrane region" description="Helical" evidence="6">
    <location>
        <begin position="75"/>
        <end position="94"/>
    </location>
</feature>
<dbReference type="PANTHER" id="PTHR23513:SF6">
    <property type="entry name" value="MAJOR FACILITATOR SUPERFAMILY ASSOCIATED DOMAIN-CONTAINING PROTEIN"/>
    <property type="match status" value="1"/>
</dbReference>
<geneLocation type="plasmid" evidence="8">
    <name>pHFK418-NDM</name>
</geneLocation>
<feature type="transmembrane region" description="Helical" evidence="6">
    <location>
        <begin position="44"/>
        <end position="63"/>
    </location>
</feature>
<keyword evidence="3 6" id="KW-0812">Transmembrane</keyword>
<feature type="transmembrane region" description="Helical" evidence="6">
    <location>
        <begin position="308"/>
        <end position="334"/>
    </location>
</feature>
<feature type="domain" description="Major facilitator superfamily (MFS) profile" evidence="7">
    <location>
        <begin position="219"/>
        <end position="415"/>
    </location>
</feature>
<dbReference type="Pfam" id="PF07690">
    <property type="entry name" value="MFS_1"/>
    <property type="match status" value="1"/>
</dbReference>
<feature type="transmembrane region" description="Helical" evidence="6">
    <location>
        <begin position="223"/>
        <end position="244"/>
    </location>
</feature>
<sequence>MKNNKWLQTYLLIWSGQFISMLTSYAVHFAIIIWLSLEHRSPEVLAYAGIAGMLPQALIGPFAGVFIDRWNRKKVMIVSDAFLALCALVMVFLLRNETINLSWIYLMLGLRSVGNAFHGPSLQAVTPLIVPESELLRVSGINQVLQSVSSIAGPAVGTLAITYLSISKVLYLDIIGAAVAITSLLFVTIPHLKTEVKTSVRTVITELKDGCNVVLKNKGLSYLFLYAMVATFFIMPIAIMFPLLTIEYYNGGKWEMSIVEIAWGVGMLIGGMILGAFKVTTSKIILINTMHLITGFSFILSGGMPSEWFIGLVIATALGGIALAVFSASFTTVLQTTINSNMLGRVFSLYFSLAVLPSVIGLLFTGLIAEQVGVTNAFLICGVLVILIGIVSFLTPSLMQLGKQKSVGAEEVPTL</sequence>
<dbReference type="RefSeq" id="WP_172693565.1">
    <property type="nucleotide sequence ID" value="NZ_CP137234.1"/>
</dbReference>
<organism evidence="8">
    <name type="scientific">Proteus mirabilis</name>
    <dbReference type="NCBI Taxonomy" id="584"/>
    <lineage>
        <taxon>Bacteria</taxon>
        <taxon>Pseudomonadati</taxon>
        <taxon>Pseudomonadota</taxon>
        <taxon>Gammaproteobacteria</taxon>
        <taxon>Enterobacterales</taxon>
        <taxon>Morganellaceae</taxon>
        <taxon>Proteus</taxon>
    </lineage>
</organism>
<protein>
    <submittedName>
        <fullName evidence="8">Macrolide-efflux protein</fullName>
    </submittedName>
</protein>
<dbReference type="GO" id="GO:0022857">
    <property type="term" value="F:transmembrane transporter activity"/>
    <property type="evidence" value="ECO:0007669"/>
    <property type="project" value="InterPro"/>
</dbReference>
<name>A0A346FVF0_PROMI</name>
<accession>A0A346FVF0</accession>
<dbReference type="GO" id="GO:0005886">
    <property type="term" value="C:plasma membrane"/>
    <property type="evidence" value="ECO:0007669"/>
    <property type="project" value="UniProtKB-SubCell"/>
</dbReference>
<dbReference type="PANTHER" id="PTHR23513">
    <property type="entry name" value="INTEGRAL MEMBRANE EFFLUX PROTEIN-RELATED"/>
    <property type="match status" value="1"/>
</dbReference>
<evidence type="ECO:0000256" key="6">
    <source>
        <dbReference type="SAM" id="Phobius"/>
    </source>
</evidence>
<feature type="transmembrane region" description="Helical" evidence="6">
    <location>
        <begin position="12"/>
        <end position="37"/>
    </location>
</feature>
<dbReference type="AlphaFoldDB" id="A0A346FVF0"/>
<evidence type="ECO:0000256" key="2">
    <source>
        <dbReference type="ARBA" id="ARBA00022475"/>
    </source>
</evidence>
<evidence type="ECO:0000256" key="1">
    <source>
        <dbReference type="ARBA" id="ARBA00004651"/>
    </source>
</evidence>
<keyword evidence="8" id="KW-0614">Plasmid</keyword>